<evidence type="ECO:0000313" key="5">
    <source>
        <dbReference type="Proteomes" id="UP000007267"/>
    </source>
</evidence>
<feature type="compositionally biased region" description="Basic and acidic residues" evidence="2">
    <location>
        <begin position="8"/>
        <end position="20"/>
    </location>
</feature>
<feature type="region of interest" description="Disordered" evidence="2">
    <location>
        <begin position="1"/>
        <end position="20"/>
    </location>
</feature>
<evidence type="ECO:0000256" key="2">
    <source>
        <dbReference type="SAM" id="MobiDB-lite"/>
    </source>
</evidence>
<reference evidence="4" key="3">
    <citation type="submission" date="2025-08" db="UniProtKB">
        <authorList>
            <consortium name="Ensembl"/>
        </authorList>
    </citation>
    <scope>IDENTIFICATION</scope>
</reference>
<reference evidence="5" key="2">
    <citation type="journal article" date="2013" name="Nat. Genet.">
        <title>The draft genomes of soft-shell turtle and green sea turtle yield insights into the development and evolution of the turtle-specific body plan.</title>
        <authorList>
            <person name="Wang Z."/>
            <person name="Pascual-Anaya J."/>
            <person name="Zadissa A."/>
            <person name="Li W."/>
            <person name="Niimura Y."/>
            <person name="Huang Z."/>
            <person name="Li C."/>
            <person name="White S."/>
            <person name="Xiong Z."/>
            <person name="Fang D."/>
            <person name="Wang B."/>
            <person name="Ming Y."/>
            <person name="Chen Y."/>
            <person name="Zheng Y."/>
            <person name="Kuraku S."/>
            <person name="Pignatelli M."/>
            <person name="Herrero J."/>
            <person name="Beal K."/>
            <person name="Nozawa M."/>
            <person name="Li Q."/>
            <person name="Wang J."/>
            <person name="Zhang H."/>
            <person name="Yu L."/>
            <person name="Shigenobu S."/>
            <person name="Wang J."/>
            <person name="Liu J."/>
            <person name="Flicek P."/>
            <person name="Searle S."/>
            <person name="Wang J."/>
            <person name="Kuratani S."/>
            <person name="Yin Y."/>
            <person name="Aken B."/>
            <person name="Zhang G."/>
            <person name="Irie N."/>
        </authorList>
    </citation>
    <scope>NUCLEOTIDE SEQUENCE [LARGE SCALE GENOMIC DNA]</scope>
    <source>
        <strain evidence="5">Daiwa-1</strain>
    </source>
</reference>
<dbReference type="Gene3D" id="1.10.287.110">
    <property type="entry name" value="DnaJ domain"/>
    <property type="match status" value="1"/>
</dbReference>
<dbReference type="EMBL" id="AGCU01169444">
    <property type="status" value="NOT_ANNOTATED_CDS"/>
    <property type="molecule type" value="Genomic_DNA"/>
</dbReference>
<feature type="domain" description="J" evidence="3">
    <location>
        <begin position="1"/>
        <end position="47"/>
    </location>
</feature>
<dbReference type="AlphaFoldDB" id="K7FEW0"/>
<proteinExistence type="predicted"/>
<dbReference type="SUPFAM" id="SSF46565">
    <property type="entry name" value="Chaperone J-domain"/>
    <property type="match status" value="1"/>
</dbReference>
<keyword evidence="1" id="KW-0143">Chaperone</keyword>
<evidence type="ECO:0000256" key="1">
    <source>
        <dbReference type="ARBA" id="ARBA00023186"/>
    </source>
</evidence>
<protein>
    <recommendedName>
        <fullName evidence="3">J domain-containing protein</fullName>
    </recommendedName>
</protein>
<name>K7FEW0_PELSI</name>
<dbReference type="PROSITE" id="PS50076">
    <property type="entry name" value="DNAJ_2"/>
    <property type="match status" value="1"/>
</dbReference>
<dbReference type="CDD" id="cd06257">
    <property type="entry name" value="DnaJ"/>
    <property type="match status" value="1"/>
</dbReference>
<evidence type="ECO:0000259" key="3">
    <source>
        <dbReference type="PROSITE" id="PS50076"/>
    </source>
</evidence>
<accession>K7FEW0</accession>
<dbReference type="Ensembl" id="ENSPSIT00000006607.1">
    <property type="protein sequence ID" value="ENSPSIP00000006570.1"/>
    <property type="gene ID" value="ENSPSIG00000006077.1"/>
</dbReference>
<dbReference type="GO" id="GO:0051082">
    <property type="term" value="F:unfolded protein binding"/>
    <property type="evidence" value="ECO:0007669"/>
    <property type="project" value="InterPro"/>
</dbReference>
<dbReference type="InterPro" id="IPR036869">
    <property type="entry name" value="J_dom_sf"/>
</dbReference>
<dbReference type="GeneTree" id="ENSGT00940000166954"/>
<dbReference type="Proteomes" id="UP000007267">
    <property type="component" value="Unassembled WGS sequence"/>
</dbReference>
<organism evidence="4 5">
    <name type="scientific">Pelodiscus sinensis</name>
    <name type="common">Chinese softshell turtle</name>
    <name type="synonym">Trionyx sinensis</name>
    <dbReference type="NCBI Taxonomy" id="13735"/>
    <lineage>
        <taxon>Eukaryota</taxon>
        <taxon>Metazoa</taxon>
        <taxon>Chordata</taxon>
        <taxon>Craniata</taxon>
        <taxon>Vertebrata</taxon>
        <taxon>Euteleostomi</taxon>
        <taxon>Archelosauria</taxon>
        <taxon>Testudinata</taxon>
        <taxon>Testudines</taxon>
        <taxon>Cryptodira</taxon>
        <taxon>Trionychia</taxon>
        <taxon>Trionychidae</taxon>
        <taxon>Pelodiscus</taxon>
    </lineage>
</organism>
<dbReference type="InterPro" id="IPR001623">
    <property type="entry name" value="DnaJ_domain"/>
</dbReference>
<dbReference type="SMART" id="SM00271">
    <property type="entry name" value="DnaJ"/>
    <property type="match status" value="1"/>
</dbReference>
<dbReference type="PRINTS" id="PR00625">
    <property type="entry name" value="JDOMAIN"/>
</dbReference>
<dbReference type="Pfam" id="PF00226">
    <property type="entry name" value="DnaJ"/>
    <property type="match status" value="1"/>
</dbReference>
<keyword evidence="5" id="KW-1185">Reference proteome</keyword>
<dbReference type="PANTHER" id="PTHR45168:SF3">
    <property type="entry name" value="DNAJ HEAT SHOCK PROTEIN FAMILY (HSP40) MEMBER B2"/>
    <property type="match status" value="1"/>
</dbReference>
<dbReference type="HOGENOM" id="CLU_017633_12_0_1"/>
<sequence length="189" mass="19922">YRKAALKWHPDKNPENKERAEQRFKEIAEAYEVLSDKSKREIYDRYGKEGLAGAGGGHPPPPPAEDGAPGFMFHFRSPHDIFREFFGGPDPSYGESGLGEPGRSPVGNGRVPLGPSTPAAAREKASASSLPPPRSSMASASPPKGEVGPAAGGGQRGLVATAGESAGKGFCFFSTSTKVVNGKRITTKR</sequence>
<feature type="region of interest" description="Disordered" evidence="2">
    <location>
        <begin position="48"/>
        <end position="159"/>
    </location>
</feature>
<dbReference type="EMBL" id="AGCU01169445">
    <property type="status" value="NOT_ANNOTATED_CDS"/>
    <property type="molecule type" value="Genomic_DNA"/>
</dbReference>
<dbReference type="eggNOG" id="KOG0714">
    <property type="taxonomic scope" value="Eukaryota"/>
</dbReference>
<dbReference type="InterPro" id="IPR018253">
    <property type="entry name" value="DnaJ_domain_CS"/>
</dbReference>
<reference evidence="4" key="4">
    <citation type="submission" date="2025-09" db="UniProtKB">
        <authorList>
            <consortium name="Ensembl"/>
        </authorList>
    </citation>
    <scope>IDENTIFICATION</scope>
</reference>
<dbReference type="EMBL" id="AGCU01169446">
    <property type="status" value="NOT_ANNOTATED_CDS"/>
    <property type="molecule type" value="Genomic_DNA"/>
</dbReference>
<evidence type="ECO:0000313" key="4">
    <source>
        <dbReference type="Ensembl" id="ENSPSIP00000006570.1"/>
    </source>
</evidence>
<dbReference type="GO" id="GO:0030544">
    <property type="term" value="F:Hsp70 protein binding"/>
    <property type="evidence" value="ECO:0007669"/>
    <property type="project" value="InterPro"/>
</dbReference>
<reference evidence="5" key="1">
    <citation type="submission" date="2011-10" db="EMBL/GenBank/DDBJ databases">
        <authorList>
            <consortium name="Soft-shell Turtle Genome Consortium"/>
        </authorList>
    </citation>
    <scope>NUCLEOTIDE SEQUENCE [LARGE SCALE GENOMIC DNA]</scope>
    <source>
        <strain evidence="5">Daiwa-1</strain>
    </source>
</reference>
<dbReference type="PANTHER" id="PTHR45168">
    <property type="entry name" value="DNAJ HOMOLOG SUBFAMILY B MEMBER 2"/>
    <property type="match status" value="1"/>
</dbReference>
<dbReference type="PROSITE" id="PS00636">
    <property type="entry name" value="DNAJ_1"/>
    <property type="match status" value="1"/>
</dbReference>
<dbReference type="STRING" id="13735.ENSPSIP00000006570"/>
<dbReference type="InterPro" id="IPR043183">
    <property type="entry name" value="DNJB2/6-like"/>
</dbReference>